<feature type="compositionally biased region" description="Basic residues" evidence="1">
    <location>
        <begin position="13"/>
        <end position="26"/>
    </location>
</feature>
<dbReference type="AlphaFoldDB" id="A0A7N5ZSZ4"/>
<accession>A0A7N5ZSZ4</accession>
<keyword evidence="3" id="KW-1185">Reference proteome</keyword>
<evidence type="ECO:0000313" key="3">
    <source>
        <dbReference type="Proteomes" id="UP000265040"/>
    </source>
</evidence>
<proteinExistence type="predicted"/>
<dbReference type="Proteomes" id="UP000265040">
    <property type="component" value="Chromosome 15"/>
</dbReference>
<evidence type="ECO:0000313" key="2">
    <source>
        <dbReference type="Ensembl" id="ENSATEP00000038383.1"/>
    </source>
</evidence>
<name>A0A7N5ZSZ4_ANATE</name>
<feature type="region of interest" description="Disordered" evidence="1">
    <location>
        <begin position="1"/>
        <end position="26"/>
    </location>
</feature>
<sequence>MSVWRFTAAQKAHTNRHKPTHRHSLTHKHQRAYTRKCGQMCIHVYLYRRVILCLCV</sequence>
<protein>
    <submittedName>
        <fullName evidence="2">Uncharacterized protein</fullName>
    </submittedName>
</protein>
<reference evidence="2" key="3">
    <citation type="submission" date="2025-09" db="UniProtKB">
        <authorList>
            <consortium name="Ensembl"/>
        </authorList>
    </citation>
    <scope>IDENTIFICATION</scope>
</reference>
<reference evidence="2" key="1">
    <citation type="submission" date="2021-04" db="EMBL/GenBank/DDBJ databases">
        <authorList>
            <consortium name="Wellcome Sanger Institute Data Sharing"/>
        </authorList>
    </citation>
    <scope>NUCLEOTIDE SEQUENCE [LARGE SCALE GENOMIC DNA]</scope>
</reference>
<reference evidence="2" key="2">
    <citation type="submission" date="2025-08" db="UniProtKB">
        <authorList>
            <consortium name="Ensembl"/>
        </authorList>
    </citation>
    <scope>IDENTIFICATION</scope>
</reference>
<organism evidence="2 3">
    <name type="scientific">Anabas testudineus</name>
    <name type="common">Climbing perch</name>
    <name type="synonym">Anthias testudineus</name>
    <dbReference type="NCBI Taxonomy" id="64144"/>
    <lineage>
        <taxon>Eukaryota</taxon>
        <taxon>Metazoa</taxon>
        <taxon>Chordata</taxon>
        <taxon>Craniata</taxon>
        <taxon>Vertebrata</taxon>
        <taxon>Euteleostomi</taxon>
        <taxon>Actinopterygii</taxon>
        <taxon>Neopterygii</taxon>
        <taxon>Teleostei</taxon>
        <taxon>Neoteleostei</taxon>
        <taxon>Acanthomorphata</taxon>
        <taxon>Anabantaria</taxon>
        <taxon>Anabantiformes</taxon>
        <taxon>Anabantoidei</taxon>
        <taxon>Anabantidae</taxon>
        <taxon>Anabas</taxon>
    </lineage>
</organism>
<dbReference type="Ensembl" id="ENSATET00000073262.1">
    <property type="protein sequence ID" value="ENSATEP00000038383.1"/>
    <property type="gene ID" value="ENSATEG00000025382.1"/>
</dbReference>
<evidence type="ECO:0000256" key="1">
    <source>
        <dbReference type="SAM" id="MobiDB-lite"/>
    </source>
</evidence>
<dbReference type="InParanoid" id="A0A7N5ZSZ4"/>